<dbReference type="InterPro" id="IPR006058">
    <property type="entry name" value="2Fe2S_fd_BS"/>
</dbReference>
<evidence type="ECO:0000256" key="3">
    <source>
        <dbReference type="ARBA" id="ARBA00022723"/>
    </source>
</evidence>
<dbReference type="EMBL" id="BLLB01000002">
    <property type="protein sequence ID" value="GFH03683.1"/>
    <property type="molecule type" value="Genomic_DNA"/>
</dbReference>
<dbReference type="RefSeq" id="WP_163891507.1">
    <property type="nucleotide sequence ID" value="NZ_BLLB01000002.1"/>
</dbReference>
<dbReference type="Gene3D" id="3.90.1170.50">
    <property type="entry name" value="Aldehyde oxidase/xanthine dehydrogenase, a/b hammerhead"/>
    <property type="match status" value="1"/>
</dbReference>
<dbReference type="InterPro" id="IPR036856">
    <property type="entry name" value="Ald_Oxase/Xan_DH_a/b_sf"/>
</dbReference>
<dbReference type="AlphaFoldDB" id="A0A7I9ZSD5"/>
<reference evidence="7 8" key="1">
    <citation type="journal article" date="2019" name="Emerg. Microbes Infect.">
        <title>Comprehensive subspecies identification of 175 nontuberculous mycobacteria species based on 7547 genomic profiles.</title>
        <authorList>
            <person name="Matsumoto Y."/>
            <person name="Kinjo T."/>
            <person name="Motooka D."/>
            <person name="Nabeya D."/>
            <person name="Jung N."/>
            <person name="Uechi K."/>
            <person name="Horii T."/>
            <person name="Iida T."/>
            <person name="Fujita J."/>
            <person name="Nakamura S."/>
        </authorList>
    </citation>
    <scope>NUCLEOTIDE SEQUENCE [LARGE SCALE GENOMIC DNA]</scope>
    <source>
        <strain evidence="7 8">JCM 30996</strain>
    </source>
</reference>
<dbReference type="CDD" id="cd00207">
    <property type="entry name" value="fer2"/>
    <property type="match status" value="1"/>
</dbReference>
<dbReference type="SUPFAM" id="SSF47741">
    <property type="entry name" value="CO dehydrogenase ISP C-domain like"/>
    <property type="match status" value="1"/>
</dbReference>
<dbReference type="InterPro" id="IPR001041">
    <property type="entry name" value="2Fe-2S_ferredoxin-type"/>
</dbReference>
<protein>
    <submittedName>
        <fullName evidence="7">Oxidoreductase</fullName>
    </submittedName>
</protein>
<dbReference type="Pfam" id="PF20256">
    <property type="entry name" value="MoCoBD_2"/>
    <property type="match status" value="1"/>
</dbReference>
<sequence length="906" mass="95706">MSIRVNGAEAQGIPAAGQCLRSYLREHGHFEVKKGCDAGDCGACSVLVDGEAVHSCVFPALRADGHDVTTVAGLGTPTDLHPLQRRFIEAGGFQCGFCTAGMITTAATLSEQQLTDLEQSLKGNLCRCTGYRAITDAIDGKANIEKSGGVGRSIGAPAAMRVVTGTEQYTMDFTPPGLLHLAVLTSPVAHARIVAIDVAAAEAIGGVHLVLTHRDSPDVAFSTARHENRLDDPDDTVVLDDTVRFVGQRVAAVVADTAAIAEKACRAIAVEYEELPSVFDPDIARRPGAPLLHGEKGQDARIADASRNLVAEVHGGVGDIDGGVAMAVAGGGTVVRERYTTQRVQHVHLETHGCTGWRDEDGRLVLCTSSQVPFLVRDELCHVFGLERDRVRVFTRRLGGGFGGKQEMLTEDLVTLAVLRLGRPVRYEFSRSDQFTMAPCRHPYRIDVTAAAGADGVLTALGVDVLMDAGGYGNHSVGVMFHGCGETLSVYRCANKRVDAEAVYTNNLPSGAFRGYGLSQMIFAVESALDELAHRLGIDPFELRRHNVVVPGDEFVDYRVGHDDLAFGSYGLDQCLDLAQRALADGDGVTGPPGWPVGEGVAVAMIATIPPHGHFAEASVAVTPDGEFRLSVGTAEFGNGTTTVHTQLVATELNTTPDRVRIHQSDTAATGYDTGAFGSAGTVVAGQAVMTACRNLRVAMVKAAAELTGAGMHTCSLTPHGVQCGTRLVEFAELPALVGHGRHDGTPRSVAFNVQGFRVAVNSETGEVRILRSVQAVDAGAVINPEQCRGQVEGGVAQAIGAALYEQVLTGPDGTVLTQALRDYHIPQLADVPVTEVLFADTYDQIGPLGAKSMSESPYNPVAPALANAIARACGARLRDLPMTPARVWRALSAVPAQSYSEIRGR</sequence>
<keyword evidence="4" id="KW-0560">Oxidoreductase</keyword>
<proteinExistence type="inferred from homology"/>
<dbReference type="Pfam" id="PF02738">
    <property type="entry name" value="MoCoBD_1"/>
    <property type="match status" value="1"/>
</dbReference>
<comment type="caution">
    <text evidence="7">The sequence shown here is derived from an EMBL/GenBank/DDBJ whole genome shotgun (WGS) entry which is preliminary data.</text>
</comment>
<evidence type="ECO:0000313" key="7">
    <source>
        <dbReference type="EMBL" id="GFH03683.1"/>
    </source>
</evidence>
<keyword evidence="8" id="KW-1185">Reference proteome</keyword>
<feature type="domain" description="2Fe-2S ferredoxin-type" evidence="6">
    <location>
        <begin position="1"/>
        <end position="74"/>
    </location>
</feature>
<dbReference type="Pfam" id="PF01799">
    <property type="entry name" value="Fer2_2"/>
    <property type="match status" value="1"/>
</dbReference>
<dbReference type="Pfam" id="PF00111">
    <property type="entry name" value="Fer2"/>
    <property type="match status" value="1"/>
</dbReference>
<gene>
    <name evidence="7" type="ORF">MHIP_41660</name>
</gene>
<evidence type="ECO:0000256" key="1">
    <source>
        <dbReference type="ARBA" id="ARBA00006849"/>
    </source>
</evidence>
<dbReference type="PROSITE" id="PS00197">
    <property type="entry name" value="2FE2S_FER_1"/>
    <property type="match status" value="1"/>
</dbReference>
<dbReference type="InterPro" id="IPR046867">
    <property type="entry name" value="AldOxase/xan_DH_MoCoBD2"/>
</dbReference>
<dbReference type="Gene3D" id="3.10.20.30">
    <property type="match status" value="1"/>
</dbReference>
<dbReference type="SMART" id="SM01008">
    <property type="entry name" value="Ald_Xan_dh_C"/>
    <property type="match status" value="1"/>
</dbReference>
<evidence type="ECO:0000256" key="5">
    <source>
        <dbReference type="ARBA" id="ARBA00023004"/>
    </source>
</evidence>
<dbReference type="PANTHER" id="PTHR11908:SF132">
    <property type="entry name" value="ALDEHYDE OXIDASE 1-RELATED"/>
    <property type="match status" value="1"/>
</dbReference>
<dbReference type="SUPFAM" id="SSF54292">
    <property type="entry name" value="2Fe-2S ferredoxin-like"/>
    <property type="match status" value="1"/>
</dbReference>
<dbReference type="PROSITE" id="PS51085">
    <property type="entry name" value="2FE2S_FER_2"/>
    <property type="match status" value="1"/>
</dbReference>
<dbReference type="InterPro" id="IPR012675">
    <property type="entry name" value="Beta-grasp_dom_sf"/>
</dbReference>
<dbReference type="InterPro" id="IPR016208">
    <property type="entry name" value="Ald_Oxase/xanthine_DH-like"/>
</dbReference>
<dbReference type="InterPro" id="IPR036884">
    <property type="entry name" value="2Fe-2S-bd_dom_sf"/>
</dbReference>
<dbReference type="GO" id="GO:0016491">
    <property type="term" value="F:oxidoreductase activity"/>
    <property type="evidence" value="ECO:0007669"/>
    <property type="project" value="UniProtKB-KW"/>
</dbReference>
<dbReference type="Gene3D" id="1.10.150.120">
    <property type="entry name" value="[2Fe-2S]-binding domain"/>
    <property type="match status" value="1"/>
</dbReference>
<keyword evidence="2" id="KW-0500">Molybdenum</keyword>
<dbReference type="SUPFAM" id="SSF54665">
    <property type="entry name" value="CO dehydrogenase molybdoprotein N-domain-like"/>
    <property type="match status" value="1"/>
</dbReference>
<dbReference type="GO" id="GO:0051537">
    <property type="term" value="F:2 iron, 2 sulfur cluster binding"/>
    <property type="evidence" value="ECO:0007669"/>
    <property type="project" value="InterPro"/>
</dbReference>
<evidence type="ECO:0000313" key="8">
    <source>
        <dbReference type="Proteomes" id="UP000465304"/>
    </source>
</evidence>
<evidence type="ECO:0000259" key="6">
    <source>
        <dbReference type="PROSITE" id="PS51085"/>
    </source>
</evidence>
<dbReference type="InterPro" id="IPR002888">
    <property type="entry name" value="2Fe-2S-bd"/>
</dbReference>
<dbReference type="InterPro" id="IPR036010">
    <property type="entry name" value="2Fe-2S_ferredoxin-like_sf"/>
</dbReference>
<dbReference type="InterPro" id="IPR000674">
    <property type="entry name" value="Ald_Oxase/Xan_DH_a/b"/>
</dbReference>
<dbReference type="Proteomes" id="UP000465304">
    <property type="component" value="Unassembled WGS sequence"/>
</dbReference>
<evidence type="ECO:0000256" key="4">
    <source>
        <dbReference type="ARBA" id="ARBA00023002"/>
    </source>
</evidence>
<comment type="similarity">
    <text evidence="1">Belongs to the xanthine dehydrogenase family.</text>
</comment>
<keyword evidence="5" id="KW-0408">Iron</keyword>
<keyword evidence="3" id="KW-0479">Metal-binding</keyword>
<dbReference type="InterPro" id="IPR008274">
    <property type="entry name" value="AldOxase/xan_DH_MoCoBD1"/>
</dbReference>
<dbReference type="InterPro" id="IPR037165">
    <property type="entry name" value="AldOxase/xan_DH_Mopterin-bd_sf"/>
</dbReference>
<organism evidence="7 8">
    <name type="scientific">Mycolicibacterium hippocampi</name>
    <dbReference type="NCBI Taxonomy" id="659824"/>
    <lineage>
        <taxon>Bacteria</taxon>
        <taxon>Bacillati</taxon>
        <taxon>Actinomycetota</taxon>
        <taxon>Actinomycetes</taxon>
        <taxon>Mycobacteriales</taxon>
        <taxon>Mycobacteriaceae</taxon>
        <taxon>Mycolicibacterium</taxon>
    </lineage>
</organism>
<evidence type="ECO:0000256" key="2">
    <source>
        <dbReference type="ARBA" id="ARBA00022505"/>
    </source>
</evidence>
<dbReference type="Pfam" id="PF01315">
    <property type="entry name" value="Ald_Xan_dh_C"/>
    <property type="match status" value="1"/>
</dbReference>
<dbReference type="SUPFAM" id="SSF56003">
    <property type="entry name" value="Molybdenum cofactor-binding domain"/>
    <property type="match status" value="1"/>
</dbReference>
<dbReference type="PANTHER" id="PTHR11908">
    <property type="entry name" value="XANTHINE DEHYDROGENASE"/>
    <property type="match status" value="1"/>
</dbReference>
<name>A0A7I9ZSD5_9MYCO</name>
<dbReference type="Gene3D" id="3.30.365.10">
    <property type="entry name" value="Aldehyde oxidase/xanthine dehydrogenase, molybdopterin binding domain"/>
    <property type="match status" value="4"/>
</dbReference>
<dbReference type="GO" id="GO:0005506">
    <property type="term" value="F:iron ion binding"/>
    <property type="evidence" value="ECO:0007669"/>
    <property type="project" value="InterPro"/>
</dbReference>
<accession>A0A7I9ZSD5</accession>